<evidence type="ECO:0000313" key="1">
    <source>
        <dbReference type="EMBL" id="KTC79948.1"/>
    </source>
</evidence>
<dbReference type="STRING" id="28084.Lche_1968"/>
<comment type="caution">
    <text evidence="1">The sequence shown here is derived from an EMBL/GenBank/DDBJ whole genome shotgun (WGS) entry which is preliminary data.</text>
</comment>
<organism evidence="1 2">
    <name type="scientific">Legionella cherrii</name>
    <dbReference type="NCBI Taxonomy" id="28084"/>
    <lineage>
        <taxon>Bacteria</taxon>
        <taxon>Pseudomonadati</taxon>
        <taxon>Pseudomonadota</taxon>
        <taxon>Gammaproteobacteria</taxon>
        <taxon>Legionellales</taxon>
        <taxon>Legionellaceae</taxon>
        <taxon>Legionella</taxon>
    </lineage>
</organism>
<proteinExistence type="predicted"/>
<dbReference type="AlphaFoldDB" id="A0A0W0S8L1"/>
<sequence length="76" mass="8834">MFFAFSSSNFVLKTQKEMNQFIKATVNGKIFFGNISEQDEERILAVFKQMVIQRKSPTELFFWIDAVSSKFLEKAA</sequence>
<dbReference type="PATRIC" id="fig|28084.5.peg.2134"/>
<protein>
    <submittedName>
        <fullName evidence="1">Uncharacterized protein</fullName>
    </submittedName>
</protein>
<evidence type="ECO:0000313" key="2">
    <source>
        <dbReference type="Proteomes" id="UP000054921"/>
    </source>
</evidence>
<dbReference type="RefSeq" id="WP_058387814.1">
    <property type="nucleotide sequence ID" value="NZ_LNXW01000013.1"/>
</dbReference>
<dbReference type="Proteomes" id="UP000054921">
    <property type="component" value="Unassembled WGS sequence"/>
</dbReference>
<gene>
    <name evidence="1" type="ORF">Lche_1968</name>
</gene>
<accession>A0A0W0S8L1</accession>
<reference evidence="1 2" key="1">
    <citation type="submission" date="2015-11" db="EMBL/GenBank/DDBJ databases">
        <title>Genomic analysis of 38 Legionella species identifies large and diverse effector repertoires.</title>
        <authorList>
            <person name="Burstein D."/>
            <person name="Amaro F."/>
            <person name="Zusman T."/>
            <person name="Lifshitz Z."/>
            <person name="Cohen O."/>
            <person name="Gilbert J.A."/>
            <person name="Pupko T."/>
            <person name="Shuman H.A."/>
            <person name="Segal G."/>
        </authorList>
    </citation>
    <scope>NUCLEOTIDE SEQUENCE [LARGE SCALE GENOMIC DNA]</scope>
    <source>
        <strain evidence="1 2">ORW</strain>
    </source>
</reference>
<dbReference type="EMBL" id="LNXW01000013">
    <property type="protein sequence ID" value="KTC79948.1"/>
    <property type="molecule type" value="Genomic_DNA"/>
</dbReference>
<name>A0A0W0S8L1_9GAMM</name>